<dbReference type="PRINTS" id="PR00344">
    <property type="entry name" value="BCTRLSENSOR"/>
</dbReference>
<dbReference type="PhylomeDB" id="A0A0G4FCS4"/>
<dbReference type="VEuPathDB" id="CryptoDB:Cvel_3207"/>
<evidence type="ECO:0000313" key="11">
    <source>
        <dbReference type="EMBL" id="CEM10970.1"/>
    </source>
</evidence>
<protein>
    <recommendedName>
        <fullName evidence="2">histidine kinase</fullName>
        <ecNumber evidence="2">2.7.13.3</ecNumber>
    </recommendedName>
</protein>
<dbReference type="InterPro" id="IPR001789">
    <property type="entry name" value="Sig_transdc_resp-reg_receiver"/>
</dbReference>
<dbReference type="Pfam" id="PF00072">
    <property type="entry name" value="Response_reg"/>
    <property type="match status" value="1"/>
</dbReference>
<gene>
    <name evidence="11" type="ORF">Cvel_3207</name>
</gene>
<proteinExistence type="predicted"/>
<feature type="transmembrane region" description="Helical" evidence="8">
    <location>
        <begin position="91"/>
        <end position="110"/>
    </location>
</feature>
<dbReference type="PROSITE" id="PS50109">
    <property type="entry name" value="HIS_KIN"/>
    <property type="match status" value="1"/>
</dbReference>
<dbReference type="GO" id="GO:0005886">
    <property type="term" value="C:plasma membrane"/>
    <property type="evidence" value="ECO:0007669"/>
    <property type="project" value="TreeGrafter"/>
</dbReference>
<dbReference type="PANTHER" id="PTHR43047">
    <property type="entry name" value="TWO-COMPONENT HISTIDINE PROTEIN KINASE"/>
    <property type="match status" value="1"/>
</dbReference>
<evidence type="ECO:0000256" key="4">
    <source>
        <dbReference type="ARBA" id="ARBA00022679"/>
    </source>
</evidence>
<keyword evidence="8" id="KW-0812">Transmembrane</keyword>
<evidence type="ECO:0000256" key="1">
    <source>
        <dbReference type="ARBA" id="ARBA00000085"/>
    </source>
</evidence>
<dbReference type="SMART" id="SM00387">
    <property type="entry name" value="HATPase_c"/>
    <property type="match status" value="1"/>
</dbReference>
<dbReference type="GO" id="GO:0000155">
    <property type="term" value="F:phosphorelay sensor kinase activity"/>
    <property type="evidence" value="ECO:0007669"/>
    <property type="project" value="InterPro"/>
</dbReference>
<keyword evidence="3 6" id="KW-0597">Phosphoprotein</keyword>
<sequence length="862" mass="94939">MKTQGLEPEESEAVRSDCFEKQRKKLSKTLTPMGVFVMVNQCFLWLAGIYDTKMAILSIGAVGACVLTFLEGHTGLLFLRVSTTREKELKTTIGFLTGIALHHTALAHWVPPLGAIKLILYGGNGLALKMVMGVLHFSESHFWLLNLTDTLFWWLSGVFGFETADGLGSGEGLKFVCAGAAAQTVMAVGIRYLSVLALWEVAGEVLLRRKTELSKDRFLSYIMHEMRNPLSGASLLVYEFHETIKELMKIAKKKNHPLVLRAATQTSAQRLQQLTDFLIPQFEKMRGVCDDVLQLEKLDKGGLEYSFRPLNLRTWVARLAGQAKPLFQKKVSFNWHFETECEEAAALLERDPEGVADFVRLDQVVANFLSNARKFTKSGTVTLRCRVRKPTEAEKTESPESMGSSSLETHKKQWASAVRIVSGEEERGRRGSSCSGILSLSQTDSPPILPEGQKPVAVENKWAVLRVSVSDTGPGLSEAEMSKLFKPYGQVRAGELQNGGGTGLGLVICKSFVEAHAGGRIGVESEGRGEGSTFFFEVLLPLVHPKEGVETGGRQEVGAEEIESDEESSESELEERDSGTEGEMAEEEKARRESAGFSPRWSVTSGCQLFKPPPETPSDERRRLPPPSAPGPSMRRLSRPNPQLPPNFIQRESRALTFASPSRRFLDSLSLDLRGAKEEREGGQRGSGRRKSTKGTAVTFPANKDDDHLLPSAPSIEFPEEKSPSDRRIPSKSPPLTADVLLVDDDRFCLMAGSAVMRRMGFSVKTAEDGDEAVEMVVKRGESFRMVLIDKNMARMEGPAAVKIIKEHFNDKGRDGEGQLVPLLVGYTGDAAHGEVFTEAGAHEVLLKPLQQKDLARLLESH</sequence>
<dbReference type="EMBL" id="CDMZ01000286">
    <property type="protein sequence ID" value="CEM10970.1"/>
    <property type="molecule type" value="Genomic_DNA"/>
</dbReference>
<dbReference type="InterPro" id="IPR011006">
    <property type="entry name" value="CheY-like_superfamily"/>
</dbReference>
<feature type="modified residue" description="4-aspartylphosphate" evidence="6">
    <location>
        <position position="790"/>
    </location>
</feature>
<feature type="region of interest" description="Disordered" evidence="7">
    <location>
        <begin position="389"/>
        <end position="453"/>
    </location>
</feature>
<evidence type="ECO:0000259" key="9">
    <source>
        <dbReference type="PROSITE" id="PS50109"/>
    </source>
</evidence>
<dbReference type="EC" id="2.7.13.3" evidence="2"/>
<dbReference type="InterPro" id="IPR004358">
    <property type="entry name" value="Sig_transdc_His_kin-like_C"/>
</dbReference>
<dbReference type="CDD" id="cd00082">
    <property type="entry name" value="HisKA"/>
    <property type="match status" value="1"/>
</dbReference>
<evidence type="ECO:0000259" key="10">
    <source>
        <dbReference type="PROSITE" id="PS50110"/>
    </source>
</evidence>
<feature type="region of interest" description="Disordered" evidence="7">
    <location>
        <begin position="547"/>
        <end position="647"/>
    </location>
</feature>
<keyword evidence="4" id="KW-0808">Transferase</keyword>
<name>A0A0G4FCS4_9ALVE</name>
<keyword evidence="8" id="KW-0472">Membrane</keyword>
<organism evidence="11">
    <name type="scientific">Chromera velia CCMP2878</name>
    <dbReference type="NCBI Taxonomy" id="1169474"/>
    <lineage>
        <taxon>Eukaryota</taxon>
        <taxon>Sar</taxon>
        <taxon>Alveolata</taxon>
        <taxon>Colpodellida</taxon>
        <taxon>Chromeraceae</taxon>
        <taxon>Chromera</taxon>
    </lineage>
</organism>
<feature type="compositionally biased region" description="Basic and acidic residues" evidence="7">
    <location>
        <begin position="719"/>
        <end position="729"/>
    </location>
</feature>
<feature type="compositionally biased region" description="Polar residues" evidence="7">
    <location>
        <begin position="434"/>
        <end position="445"/>
    </location>
</feature>
<dbReference type="InterPro" id="IPR003661">
    <property type="entry name" value="HisK_dim/P_dom"/>
</dbReference>
<dbReference type="InterPro" id="IPR005467">
    <property type="entry name" value="His_kinase_dom"/>
</dbReference>
<dbReference type="SUPFAM" id="SSF55874">
    <property type="entry name" value="ATPase domain of HSP90 chaperone/DNA topoisomerase II/histidine kinase"/>
    <property type="match status" value="1"/>
</dbReference>
<evidence type="ECO:0000256" key="3">
    <source>
        <dbReference type="ARBA" id="ARBA00022553"/>
    </source>
</evidence>
<dbReference type="PANTHER" id="PTHR43047:SF69">
    <property type="entry name" value="HISTIDINE KINASE CONTAINING CHEY-HOMOLOGOUS RECEIVER DOMAIN-RELATED"/>
    <property type="match status" value="1"/>
</dbReference>
<accession>A0A0G4FCS4</accession>
<dbReference type="PROSITE" id="PS50110">
    <property type="entry name" value="RESPONSE_REGULATORY"/>
    <property type="match status" value="1"/>
</dbReference>
<keyword evidence="5" id="KW-0418">Kinase</keyword>
<dbReference type="Pfam" id="PF02518">
    <property type="entry name" value="HATPase_c"/>
    <property type="match status" value="1"/>
</dbReference>
<feature type="transmembrane region" description="Helical" evidence="8">
    <location>
        <begin position="30"/>
        <end position="50"/>
    </location>
</feature>
<evidence type="ECO:0000256" key="7">
    <source>
        <dbReference type="SAM" id="MobiDB-lite"/>
    </source>
</evidence>
<feature type="compositionally biased region" description="Acidic residues" evidence="7">
    <location>
        <begin position="558"/>
        <end position="575"/>
    </location>
</feature>
<feature type="transmembrane region" description="Helical" evidence="8">
    <location>
        <begin position="56"/>
        <end position="79"/>
    </location>
</feature>
<dbReference type="GO" id="GO:0009927">
    <property type="term" value="F:histidine phosphotransfer kinase activity"/>
    <property type="evidence" value="ECO:0007669"/>
    <property type="project" value="TreeGrafter"/>
</dbReference>
<keyword evidence="8" id="KW-1133">Transmembrane helix</keyword>
<dbReference type="AlphaFoldDB" id="A0A0G4FCS4"/>
<dbReference type="SUPFAM" id="SSF52172">
    <property type="entry name" value="CheY-like"/>
    <property type="match status" value="1"/>
</dbReference>
<feature type="domain" description="Response regulatory" evidence="10">
    <location>
        <begin position="739"/>
        <end position="862"/>
    </location>
</feature>
<evidence type="ECO:0000256" key="2">
    <source>
        <dbReference type="ARBA" id="ARBA00012438"/>
    </source>
</evidence>
<reference evidence="11" key="1">
    <citation type="submission" date="2014-11" db="EMBL/GenBank/DDBJ databases">
        <authorList>
            <person name="Otto D Thomas"/>
            <person name="Naeem Raeece"/>
        </authorList>
    </citation>
    <scope>NUCLEOTIDE SEQUENCE</scope>
</reference>
<dbReference type="InterPro" id="IPR036890">
    <property type="entry name" value="HATPase_C_sf"/>
</dbReference>
<dbReference type="Gene3D" id="1.10.287.130">
    <property type="match status" value="1"/>
</dbReference>
<evidence type="ECO:0000256" key="6">
    <source>
        <dbReference type="PROSITE-ProRule" id="PRU00169"/>
    </source>
</evidence>
<feature type="domain" description="Histidine kinase" evidence="9">
    <location>
        <begin position="221"/>
        <end position="544"/>
    </location>
</feature>
<dbReference type="CDD" id="cd17546">
    <property type="entry name" value="REC_hyHK_CKI1_RcsC-like"/>
    <property type="match status" value="1"/>
</dbReference>
<feature type="region of interest" description="Disordered" evidence="7">
    <location>
        <begin position="675"/>
        <end position="733"/>
    </location>
</feature>
<evidence type="ECO:0000256" key="5">
    <source>
        <dbReference type="ARBA" id="ARBA00022777"/>
    </source>
</evidence>
<dbReference type="SMART" id="SM00448">
    <property type="entry name" value="REC"/>
    <property type="match status" value="1"/>
</dbReference>
<comment type="catalytic activity">
    <reaction evidence="1">
        <text>ATP + protein L-histidine = ADP + protein N-phospho-L-histidine.</text>
        <dbReference type="EC" id="2.7.13.3"/>
    </reaction>
</comment>
<dbReference type="Gene3D" id="3.40.50.2300">
    <property type="match status" value="1"/>
</dbReference>
<dbReference type="Gene3D" id="3.30.565.10">
    <property type="entry name" value="Histidine kinase-like ATPase, C-terminal domain"/>
    <property type="match status" value="1"/>
</dbReference>
<dbReference type="InterPro" id="IPR003594">
    <property type="entry name" value="HATPase_dom"/>
</dbReference>
<feature type="compositionally biased region" description="Basic and acidic residues" evidence="7">
    <location>
        <begin position="389"/>
        <end position="398"/>
    </location>
</feature>
<evidence type="ECO:0000256" key="8">
    <source>
        <dbReference type="SAM" id="Phobius"/>
    </source>
</evidence>